<dbReference type="Proteomes" id="UP000256542">
    <property type="component" value="Unassembled WGS sequence"/>
</dbReference>
<reference evidence="1 2" key="1">
    <citation type="submission" date="2018-08" db="EMBL/GenBank/DDBJ databases">
        <title>Genomic Encyclopedia of Type Strains, Phase III (KMG-III): the genomes of soil and plant-associated and newly described type strains.</title>
        <authorList>
            <person name="Whitman W."/>
        </authorList>
    </citation>
    <scope>NUCLEOTIDE SEQUENCE [LARGE SCALE GENOMIC DNA]</scope>
    <source>
        <strain evidence="1 2">CECT 7375</strain>
    </source>
</reference>
<name>A0A3E0DSU2_9GAMM</name>
<evidence type="ECO:0000313" key="1">
    <source>
        <dbReference type="EMBL" id="REG86550.1"/>
    </source>
</evidence>
<keyword evidence="2" id="KW-1185">Reference proteome</keyword>
<gene>
    <name evidence="1" type="ORF">DFP81_101115</name>
</gene>
<sequence>MVNNEGLLGDQFFLNAPRAKAFLWWASSEMNSDYFPEYVFTLYFTLAASSSGKIFRPY</sequence>
<dbReference type="EMBL" id="QUNG01000001">
    <property type="protein sequence ID" value="REG86550.1"/>
    <property type="molecule type" value="Genomic_DNA"/>
</dbReference>
<comment type="caution">
    <text evidence="1">The sequence shown here is derived from an EMBL/GenBank/DDBJ whole genome shotgun (WGS) entry which is preliminary data.</text>
</comment>
<protein>
    <submittedName>
        <fullName evidence="1">Uncharacterized protein</fullName>
    </submittedName>
</protein>
<organism evidence="1 2">
    <name type="scientific">Marinomonas pollencensis</name>
    <dbReference type="NCBI Taxonomy" id="491954"/>
    <lineage>
        <taxon>Bacteria</taxon>
        <taxon>Pseudomonadati</taxon>
        <taxon>Pseudomonadota</taxon>
        <taxon>Gammaproteobacteria</taxon>
        <taxon>Oceanospirillales</taxon>
        <taxon>Oceanospirillaceae</taxon>
        <taxon>Marinomonas</taxon>
    </lineage>
</organism>
<proteinExistence type="predicted"/>
<evidence type="ECO:0000313" key="2">
    <source>
        <dbReference type="Proteomes" id="UP000256542"/>
    </source>
</evidence>
<accession>A0A3E0DSU2</accession>
<dbReference type="AlphaFoldDB" id="A0A3E0DSU2"/>